<dbReference type="Proteomes" id="UP001390339">
    <property type="component" value="Unassembled WGS sequence"/>
</dbReference>
<name>A0ABR2I9N1_9PEZI</name>
<sequence length="162" mass="16583">MHFPTAIVALLGLVSSTAALSIPAGETEGLRLSSGEGVADASIEARQELFPRFVGTASCKGSSRCNNGQSLKRAFSDAAARVESTIYRNGGDKAGVCSGHGGIFVQGEFKVGGKKVSCEADGATLLNAVSAIRAAGCQTCGWIQTDQNSACKVKMDFVTGCS</sequence>
<evidence type="ECO:0000256" key="1">
    <source>
        <dbReference type="SAM" id="SignalP"/>
    </source>
</evidence>
<accession>A0ABR2I9N1</accession>
<dbReference type="EMBL" id="JAPCWZ010000006">
    <property type="protein sequence ID" value="KAK8859697.1"/>
    <property type="molecule type" value="Genomic_DNA"/>
</dbReference>
<feature type="signal peptide" evidence="1">
    <location>
        <begin position="1"/>
        <end position="19"/>
    </location>
</feature>
<reference evidence="2 3" key="1">
    <citation type="journal article" date="2024" name="IMA Fungus">
        <title>Apiospora arundinis, a panoply of carbohydrate-active enzymes and secondary metabolites.</title>
        <authorList>
            <person name="Sorensen T."/>
            <person name="Petersen C."/>
            <person name="Muurmann A.T."/>
            <person name="Christiansen J.V."/>
            <person name="Brundto M.L."/>
            <person name="Overgaard C.K."/>
            <person name="Boysen A.T."/>
            <person name="Wollenberg R.D."/>
            <person name="Larsen T.O."/>
            <person name="Sorensen J.L."/>
            <person name="Nielsen K.L."/>
            <person name="Sondergaard T.E."/>
        </authorList>
    </citation>
    <scope>NUCLEOTIDE SEQUENCE [LARGE SCALE GENOMIC DNA]</scope>
    <source>
        <strain evidence="2 3">AAU 773</strain>
    </source>
</reference>
<gene>
    <name evidence="2" type="ORF">PGQ11_010431</name>
</gene>
<organism evidence="2 3">
    <name type="scientific">Apiospora arundinis</name>
    <dbReference type="NCBI Taxonomy" id="335852"/>
    <lineage>
        <taxon>Eukaryota</taxon>
        <taxon>Fungi</taxon>
        <taxon>Dikarya</taxon>
        <taxon>Ascomycota</taxon>
        <taxon>Pezizomycotina</taxon>
        <taxon>Sordariomycetes</taxon>
        <taxon>Xylariomycetidae</taxon>
        <taxon>Amphisphaeriales</taxon>
        <taxon>Apiosporaceae</taxon>
        <taxon>Apiospora</taxon>
    </lineage>
</organism>
<evidence type="ECO:0000313" key="2">
    <source>
        <dbReference type="EMBL" id="KAK8859697.1"/>
    </source>
</evidence>
<comment type="caution">
    <text evidence="2">The sequence shown here is derived from an EMBL/GenBank/DDBJ whole genome shotgun (WGS) entry which is preliminary data.</text>
</comment>
<dbReference type="Gene3D" id="3.30.430.10">
    <property type="entry name" value="Killer Toxin P4, subunit A"/>
    <property type="match status" value="1"/>
</dbReference>
<dbReference type="Pfam" id="PF15474">
    <property type="entry name" value="MU117"/>
    <property type="match status" value="1"/>
</dbReference>
<protein>
    <submittedName>
        <fullName evidence="2">Uncharacterized protein</fullName>
    </submittedName>
</protein>
<evidence type="ECO:0000313" key="3">
    <source>
        <dbReference type="Proteomes" id="UP001390339"/>
    </source>
</evidence>
<feature type="chain" id="PRO_5045988952" evidence="1">
    <location>
        <begin position="20"/>
        <end position="162"/>
    </location>
</feature>
<dbReference type="InterPro" id="IPR029167">
    <property type="entry name" value="Mug117"/>
</dbReference>
<keyword evidence="1" id="KW-0732">Signal</keyword>
<proteinExistence type="predicted"/>
<keyword evidence="3" id="KW-1185">Reference proteome</keyword>